<comment type="pathway">
    <text evidence="5 8">Amino-acid biosynthesis; L-lysine biosynthesis via DAP pathway; L-lysine from DL-2,6-diaminopimelate: step 1/1.</text>
</comment>
<comment type="cofactor">
    <cofactor evidence="1 5 7 8">
        <name>pyridoxal 5'-phosphate</name>
        <dbReference type="ChEBI" id="CHEBI:597326"/>
    </cofactor>
</comment>
<evidence type="ECO:0000256" key="3">
    <source>
        <dbReference type="ARBA" id="ARBA00022898"/>
    </source>
</evidence>
<dbReference type="SUPFAM" id="SSF50621">
    <property type="entry name" value="Alanine racemase C-terminal domain-like"/>
    <property type="match status" value="1"/>
</dbReference>
<feature type="binding site" evidence="5">
    <location>
        <begin position="287"/>
        <end position="290"/>
    </location>
    <ligand>
        <name>pyridoxal 5'-phosphate</name>
        <dbReference type="ChEBI" id="CHEBI:597326"/>
    </ligand>
</feature>
<feature type="binding site" evidence="5">
    <location>
        <position position="331"/>
    </location>
    <ligand>
        <name>substrate</name>
    </ligand>
</feature>
<evidence type="ECO:0000259" key="9">
    <source>
        <dbReference type="Pfam" id="PF02784"/>
    </source>
</evidence>
<comment type="subunit">
    <text evidence="5">Homodimer.</text>
</comment>
<dbReference type="PANTHER" id="PTHR43727">
    <property type="entry name" value="DIAMINOPIMELATE DECARBOXYLASE"/>
    <property type="match status" value="1"/>
</dbReference>
<dbReference type="InterPro" id="IPR000183">
    <property type="entry name" value="Orn/DAP/Arg_de-COase"/>
</dbReference>
<dbReference type="PANTHER" id="PTHR43727:SF2">
    <property type="entry name" value="GROUP IV DECARBOXYLASE"/>
    <property type="match status" value="1"/>
</dbReference>
<feature type="binding site" evidence="5">
    <location>
        <position position="290"/>
    </location>
    <ligand>
        <name>substrate</name>
    </ligand>
</feature>
<dbReference type="NCBIfam" id="TIGR01048">
    <property type="entry name" value="lysA"/>
    <property type="match status" value="1"/>
</dbReference>
<keyword evidence="4 5" id="KW-0456">Lyase</keyword>
<gene>
    <name evidence="5" type="primary">lysA</name>
    <name evidence="10" type="ORF">AUK42_07270</name>
</gene>
<dbReference type="InterPro" id="IPR029066">
    <property type="entry name" value="PLP-binding_barrel"/>
</dbReference>
<dbReference type="Gene3D" id="2.40.37.10">
    <property type="entry name" value="Lyase, Ornithine Decarboxylase, Chain A, domain 1"/>
    <property type="match status" value="1"/>
</dbReference>
<name>A0A1J5GGH7_9BACT</name>
<dbReference type="UniPathway" id="UPA00034">
    <property type="reaction ID" value="UER00027"/>
</dbReference>
<dbReference type="EC" id="4.1.1.20" evidence="5 6"/>
<dbReference type="InterPro" id="IPR009006">
    <property type="entry name" value="Ala_racemase/Decarboxylase_C"/>
</dbReference>
<accession>A0A1J5GGH7</accession>
<keyword evidence="5 8" id="KW-0457">Lysine biosynthesis</keyword>
<dbReference type="EMBL" id="MNYY01000145">
    <property type="protein sequence ID" value="OIP66998.1"/>
    <property type="molecule type" value="Genomic_DNA"/>
</dbReference>
<comment type="catalytic activity">
    <reaction evidence="5 8">
        <text>meso-2,6-diaminopimelate + H(+) = L-lysine + CO2</text>
        <dbReference type="Rhea" id="RHEA:15101"/>
        <dbReference type="ChEBI" id="CHEBI:15378"/>
        <dbReference type="ChEBI" id="CHEBI:16526"/>
        <dbReference type="ChEBI" id="CHEBI:32551"/>
        <dbReference type="ChEBI" id="CHEBI:57791"/>
        <dbReference type="EC" id="4.1.1.20"/>
    </reaction>
</comment>
<dbReference type="PRINTS" id="PR01179">
    <property type="entry name" value="ODADCRBXLASE"/>
</dbReference>
<evidence type="ECO:0000256" key="1">
    <source>
        <dbReference type="ARBA" id="ARBA00001933"/>
    </source>
</evidence>
<keyword evidence="2 5" id="KW-0210">Decarboxylase</keyword>
<evidence type="ECO:0000313" key="10">
    <source>
        <dbReference type="EMBL" id="OIP66998.1"/>
    </source>
</evidence>
<evidence type="ECO:0000256" key="5">
    <source>
        <dbReference type="HAMAP-Rule" id="MF_02120"/>
    </source>
</evidence>
<dbReference type="Pfam" id="PF02784">
    <property type="entry name" value="Orn_Arg_deC_N"/>
    <property type="match status" value="1"/>
</dbReference>
<comment type="caution">
    <text evidence="10">The sequence shown here is derived from an EMBL/GenBank/DDBJ whole genome shotgun (WGS) entry which is preliminary data.</text>
</comment>
<feature type="binding site" evidence="5">
    <location>
        <position position="327"/>
    </location>
    <ligand>
        <name>substrate</name>
    </ligand>
</feature>
<proteinExistence type="inferred from homology"/>
<feature type="binding site" evidence="5">
    <location>
        <position position="359"/>
    </location>
    <ligand>
        <name>substrate</name>
    </ligand>
</feature>
<dbReference type="STRING" id="1805029.AUK42_07270"/>
<evidence type="ECO:0000256" key="7">
    <source>
        <dbReference type="PIRSR" id="PIRSR600183-50"/>
    </source>
</evidence>
<feature type="binding site" evidence="5">
    <location>
        <position position="245"/>
    </location>
    <ligand>
        <name>pyridoxal 5'-phosphate</name>
        <dbReference type="ChEBI" id="CHEBI:597326"/>
    </ligand>
</feature>
<dbReference type="AlphaFoldDB" id="A0A1J5GGH7"/>
<dbReference type="Proteomes" id="UP000182763">
    <property type="component" value="Unassembled WGS sequence"/>
</dbReference>
<reference evidence="10 11" key="1">
    <citation type="journal article" date="2016" name="Environ. Microbiol.">
        <title>Genomic resolution of a cold subsurface aquifer community provides metabolic insights for novel microbes adapted to high CO concentrations.</title>
        <authorList>
            <person name="Probst A.J."/>
            <person name="Castelle C.J."/>
            <person name="Singh A."/>
            <person name="Brown C.T."/>
            <person name="Anantharaman K."/>
            <person name="Sharon I."/>
            <person name="Hug L.A."/>
            <person name="Burstein D."/>
            <person name="Emerson J.B."/>
            <person name="Thomas B.C."/>
            <person name="Banfield J.F."/>
        </authorList>
    </citation>
    <scope>NUCLEOTIDE SEQUENCE [LARGE SCALE GENOMIC DNA]</scope>
    <source>
        <strain evidence="10">CG2_30_33_13</strain>
    </source>
</reference>
<dbReference type="FunFam" id="3.20.20.10:FF:000003">
    <property type="entry name" value="Diaminopimelate decarboxylase"/>
    <property type="match status" value="1"/>
</dbReference>
<keyword evidence="5" id="KW-0028">Amino-acid biosynthesis</keyword>
<organism evidence="10 11">
    <name type="scientific">Candidatus Infernicultor aquiphilus</name>
    <dbReference type="NCBI Taxonomy" id="1805029"/>
    <lineage>
        <taxon>Bacteria</taxon>
        <taxon>Pseudomonadati</taxon>
        <taxon>Atribacterota</taxon>
        <taxon>Candidatus Phoenicimicrobiia</taxon>
        <taxon>Candidatus Pheonicimicrobiales</taxon>
        <taxon>Candidatus Phoenicimicrobiaceae</taxon>
        <taxon>Candidatus Infernicultor</taxon>
    </lineage>
</organism>
<feature type="active site" description="Proton donor" evidence="7">
    <location>
        <position position="358"/>
    </location>
</feature>
<dbReference type="GO" id="GO:0008836">
    <property type="term" value="F:diaminopimelate decarboxylase activity"/>
    <property type="evidence" value="ECO:0007669"/>
    <property type="project" value="UniProtKB-UniRule"/>
</dbReference>
<dbReference type="SUPFAM" id="SSF51419">
    <property type="entry name" value="PLP-binding barrel"/>
    <property type="match status" value="1"/>
</dbReference>
<dbReference type="CDD" id="cd06828">
    <property type="entry name" value="PLPDE_III_DapDC"/>
    <property type="match status" value="1"/>
</dbReference>
<dbReference type="InterPro" id="IPR002986">
    <property type="entry name" value="DAP_deCOOHase_LysA"/>
</dbReference>
<keyword evidence="3 5" id="KW-0663">Pyridoxal phosphate</keyword>
<dbReference type="Gene3D" id="3.20.20.10">
    <property type="entry name" value="Alanine racemase"/>
    <property type="match status" value="1"/>
</dbReference>
<sequence>MNRDGFSVNKSGNLEFDRCDLVKLAQKYGTPCYIFSENIIRKKCREYVTAFSRRNINFEVIYAGKAFLVKALCNILKEEGLSLDVASGGELYTALSTDFPPAKIFFHGNNKSQEEVEYALKEKVGTVMIDNESELEAIEQLAEKLNTKVKIMLRVTPGIDTHTHKYIQTGQVDSKFGISIHKVPDFMKEVLSKKHLIYDGLHCHLGSQIFDLSPYVLAVREMVKLIKKIKSLSGIDSTNLDLGGGLGVKYLESDTPPSIEYFVNLMVDTLENEAIKNDIPRPKILIEPGRSIIGEAGITIYTIGAIKEITGLKKYLIVDGGMTDNPRPILYDAKYEAVILDKIDTTPQEIVTIAGKCCESGDILIKDLKLPLAALGDLLVVFSTGAYHYSMSSNYNGLPRPAVVLVNNGKSGLMVQRETYADLVKNDTIPEWF</sequence>
<comment type="function">
    <text evidence="5">Specifically catalyzes the decarboxylation of meso-diaminopimelate (meso-DAP) to L-lysine.</text>
</comment>
<dbReference type="PRINTS" id="PR01181">
    <property type="entry name" value="DAPDCRBXLASE"/>
</dbReference>
<protein>
    <recommendedName>
        <fullName evidence="5 6">Diaminopimelate decarboxylase</fullName>
        <shortName evidence="5">DAP decarboxylase</shortName>
        <shortName evidence="5">DAPDC</shortName>
        <ecNumber evidence="5 6">4.1.1.20</ecNumber>
    </recommendedName>
</protein>
<dbReference type="InterPro" id="IPR022644">
    <property type="entry name" value="De-COase2_N"/>
</dbReference>
<feature type="modified residue" description="N6-(pyridoxal phosphate)lysine" evidence="5 7">
    <location>
        <position position="65"/>
    </location>
</feature>
<feature type="binding site" evidence="5">
    <location>
        <position position="387"/>
    </location>
    <ligand>
        <name>pyridoxal 5'-phosphate</name>
        <dbReference type="ChEBI" id="CHEBI:597326"/>
    </ligand>
</feature>
<dbReference type="HAMAP" id="MF_02120">
    <property type="entry name" value="LysA"/>
    <property type="match status" value="1"/>
</dbReference>
<comment type="similarity">
    <text evidence="5">Belongs to the Orn/Lys/Arg decarboxylase class-II family. LysA subfamily.</text>
</comment>
<feature type="domain" description="Orn/DAP/Arg decarboxylase 2 N-terminal" evidence="9">
    <location>
        <begin position="40"/>
        <end position="293"/>
    </location>
</feature>
<dbReference type="GO" id="GO:0009089">
    <property type="term" value="P:lysine biosynthetic process via diaminopimelate"/>
    <property type="evidence" value="ECO:0007669"/>
    <property type="project" value="UniProtKB-UniRule"/>
</dbReference>
<evidence type="ECO:0000256" key="8">
    <source>
        <dbReference type="RuleBase" id="RU003738"/>
    </source>
</evidence>
<dbReference type="GO" id="GO:0030170">
    <property type="term" value="F:pyridoxal phosphate binding"/>
    <property type="evidence" value="ECO:0007669"/>
    <property type="project" value="UniProtKB-UniRule"/>
</dbReference>
<evidence type="ECO:0000256" key="4">
    <source>
        <dbReference type="ARBA" id="ARBA00023239"/>
    </source>
</evidence>
<evidence type="ECO:0000313" key="11">
    <source>
        <dbReference type="Proteomes" id="UP000182763"/>
    </source>
</evidence>
<evidence type="ECO:0000256" key="2">
    <source>
        <dbReference type="ARBA" id="ARBA00022793"/>
    </source>
</evidence>
<feature type="binding site" evidence="5">
    <location>
        <position position="387"/>
    </location>
    <ligand>
        <name>substrate</name>
    </ligand>
</feature>
<evidence type="ECO:0000256" key="6">
    <source>
        <dbReference type="NCBIfam" id="TIGR01048"/>
    </source>
</evidence>